<dbReference type="InterPro" id="IPR012000">
    <property type="entry name" value="Thiamin_PyroP_enz_cen_dom"/>
</dbReference>
<dbReference type="InterPro" id="IPR029035">
    <property type="entry name" value="DHS-like_NAD/FAD-binding_dom"/>
</dbReference>
<dbReference type="PANTHER" id="PTHR42981:SF2">
    <property type="entry name" value="PYRUVATE DEHYDROGENASE [UBIQUINONE]"/>
    <property type="match status" value="1"/>
</dbReference>
<sequence length="578" mass="62684">MSKPTVADQMWDMLAEAGVKRVYGIVGDALNPTMDALSRHKNIEFVHVRNEEWGAFAASADARISEGPVAVCGTAGPGVTHLLNGLLDAKHERSKVIAVAGDVETELIDTEAIEEISPYDLFRTASLYTGRVVNRKQAPQVFAQAINTCVAESGPTVIALPGDIASQDAEDIPTYTPVHHDRGCINDKALDTLVELIEEAKHITILGGDGCRHSADGVIALAQKLDAPVGYSYKGKQWLEPDNPNAVGMSGLLGYGGCWDAMHNADLLIMLGTDYPFPTFLPDPDKTKIVQIDINPTHIGRRVPVVLGAHGDVGETARALLKRVTQRDDEKFVSEHVETTKKWHEKLHSLVENPNKDKAIRPELVAHLVSELADDDAMFFMDTGTPCIWNSRHMIAKKGQVMMGSFSWASMANASPNSFGAKKAAPHRQSIAFCGDGGFSMLGLGDIITEVQHKTNNVHIIFNNTLLDFVNIEQQEAGLVPFGTDLPNPNYAAVATALGATGERVEKVEDLRPALERALNHTGGPVVLDIVVDKYALAKPSHIPLETLEGFTLSAMKQSTHGHLGDILEEALHNWKLL</sequence>
<proteinExistence type="inferred from homology"/>
<evidence type="ECO:0000256" key="1">
    <source>
        <dbReference type="ARBA" id="ARBA00007812"/>
    </source>
</evidence>
<dbReference type="GO" id="GO:0003824">
    <property type="term" value="F:catalytic activity"/>
    <property type="evidence" value="ECO:0007669"/>
    <property type="project" value="InterPro"/>
</dbReference>
<dbReference type="InterPro" id="IPR011766">
    <property type="entry name" value="TPP_enzyme_TPP-bd"/>
</dbReference>
<evidence type="ECO:0000256" key="3">
    <source>
        <dbReference type="RuleBase" id="RU362132"/>
    </source>
</evidence>
<dbReference type="Pfam" id="PF00205">
    <property type="entry name" value="TPP_enzyme_M"/>
    <property type="match status" value="1"/>
</dbReference>
<dbReference type="AlphaFoldDB" id="A0A418Q9E9"/>
<dbReference type="GO" id="GO:0030976">
    <property type="term" value="F:thiamine pyrophosphate binding"/>
    <property type="evidence" value="ECO:0007669"/>
    <property type="project" value="InterPro"/>
</dbReference>
<dbReference type="Gene3D" id="3.40.50.1220">
    <property type="entry name" value="TPP-binding domain"/>
    <property type="match status" value="1"/>
</dbReference>
<protein>
    <submittedName>
        <fullName evidence="7">Thiamine pyrophosphate-binding protein</fullName>
    </submittedName>
</protein>
<dbReference type="InterPro" id="IPR047211">
    <property type="entry name" value="POXB-like"/>
</dbReference>
<keyword evidence="2 3" id="KW-0786">Thiamine pyrophosphate</keyword>
<evidence type="ECO:0000259" key="5">
    <source>
        <dbReference type="Pfam" id="PF02775"/>
    </source>
</evidence>
<dbReference type="PROSITE" id="PS00187">
    <property type="entry name" value="TPP_ENZYMES"/>
    <property type="match status" value="1"/>
</dbReference>
<dbReference type="Gene3D" id="3.40.50.970">
    <property type="match status" value="2"/>
</dbReference>
<dbReference type="InterPro" id="IPR012001">
    <property type="entry name" value="Thiamin_PyroP_enz_TPP-bd_dom"/>
</dbReference>
<reference evidence="7 8" key="1">
    <citation type="submission" date="2018-09" db="EMBL/GenBank/DDBJ databases">
        <title>Optimization and identification of Corynebacterium falsenii FN1-14 from fish paste.</title>
        <authorList>
            <person name="Daroonpunt R."/>
            <person name="Tanasupawat S."/>
        </authorList>
    </citation>
    <scope>NUCLEOTIDE SEQUENCE [LARGE SCALE GENOMIC DNA]</scope>
    <source>
        <strain evidence="7 8">FN1-14</strain>
    </source>
</reference>
<dbReference type="GO" id="GO:0000287">
    <property type="term" value="F:magnesium ion binding"/>
    <property type="evidence" value="ECO:0007669"/>
    <property type="project" value="InterPro"/>
</dbReference>
<name>A0A418Q9E9_9CORY</name>
<comment type="caution">
    <text evidence="7">The sequence shown here is derived from an EMBL/GenBank/DDBJ whole genome shotgun (WGS) entry which is preliminary data.</text>
</comment>
<dbReference type="EMBL" id="QXJK01000002">
    <property type="protein sequence ID" value="RIX36193.1"/>
    <property type="molecule type" value="Genomic_DNA"/>
</dbReference>
<dbReference type="STRING" id="1451189.CFAL_11735"/>
<dbReference type="SUPFAM" id="SSF52467">
    <property type="entry name" value="DHS-like NAD/FAD-binding domain"/>
    <property type="match status" value="1"/>
</dbReference>
<dbReference type="InterPro" id="IPR029061">
    <property type="entry name" value="THDP-binding"/>
</dbReference>
<keyword evidence="8" id="KW-1185">Reference proteome</keyword>
<comment type="similarity">
    <text evidence="1 3">Belongs to the TPP enzyme family.</text>
</comment>
<gene>
    <name evidence="7" type="ORF">D3M95_02605</name>
</gene>
<accession>A0A418Q9E9</accession>
<evidence type="ECO:0000259" key="6">
    <source>
        <dbReference type="Pfam" id="PF02776"/>
    </source>
</evidence>
<dbReference type="Pfam" id="PF02775">
    <property type="entry name" value="TPP_enzyme_C"/>
    <property type="match status" value="1"/>
</dbReference>
<feature type="domain" description="Thiamine pyrophosphate enzyme central" evidence="4">
    <location>
        <begin position="191"/>
        <end position="320"/>
    </location>
</feature>
<organism evidence="7 8">
    <name type="scientific">Corynebacterium falsenii</name>
    <dbReference type="NCBI Taxonomy" id="108486"/>
    <lineage>
        <taxon>Bacteria</taxon>
        <taxon>Bacillati</taxon>
        <taxon>Actinomycetota</taxon>
        <taxon>Actinomycetes</taxon>
        <taxon>Mycobacteriales</taxon>
        <taxon>Corynebacteriaceae</taxon>
        <taxon>Corynebacterium</taxon>
    </lineage>
</organism>
<dbReference type="RefSeq" id="WP_119664337.1">
    <property type="nucleotide sequence ID" value="NZ_QXJK01000002.1"/>
</dbReference>
<evidence type="ECO:0000313" key="8">
    <source>
        <dbReference type="Proteomes" id="UP000285278"/>
    </source>
</evidence>
<dbReference type="PANTHER" id="PTHR42981">
    <property type="entry name" value="PYRUVATE DEHYDROGENASE [UBIQUINONE]"/>
    <property type="match status" value="1"/>
</dbReference>
<evidence type="ECO:0000256" key="2">
    <source>
        <dbReference type="ARBA" id="ARBA00023052"/>
    </source>
</evidence>
<feature type="domain" description="Thiamine pyrophosphate enzyme N-terminal TPP-binding" evidence="6">
    <location>
        <begin position="5"/>
        <end position="116"/>
    </location>
</feature>
<dbReference type="Proteomes" id="UP000285278">
    <property type="component" value="Unassembled WGS sequence"/>
</dbReference>
<dbReference type="InterPro" id="IPR000399">
    <property type="entry name" value="TPP-bd_CS"/>
</dbReference>
<dbReference type="SUPFAM" id="SSF52518">
    <property type="entry name" value="Thiamin diphosphate-binding fold (THDP-binding)"/>
    <property type="match status" value="2"/>
</dbReference>
<evidence type="ECO:0000313" key="7">
    <source>
        <dbReference type="EMBL" id="RIX36193.1"/>
    </source>
</evidence>
<evidence type="ECO:0000259" key="4">
    <source>
        <dbReference type="Pfam" id="PF00205"/>
    </source>
</evidence>
<feature type="domain" description="Thiamine pyrophosphate enzyme TPP-binding" evidence="5">
    <location>
        <begin position="382"/>
        <end position="530"/>
    </location>
</feature>
<dbReference type="Pfam" id="PF02776">
    <property type="entry name" value="TPP_enzyme_N"/>
    <property type="match status" value="1"/>
</dbReference>
<dbReference type="OrthoDB" id="4959782at2"/>